<feature type="signal peptide" evidence="2">
    <location>
        <begin position="1"/>
        <end position="22"/>
    </location>
</feature>
<sequence>MRSRSLLVLLVFSLFGCGGSSSETPWPAEPEGPALGPAGETSRGELDDIRSAAPDAGSGGPGVEP</sequence>
<protein>
    <submittedName>
        <fullName evidence="3">Uncharacterized protein</fullName>
    </submittedName>
</protein>
<evidence type="ECO:0000313" key="4">
    <source>
        <dbReference type="Proteomes" id="UP001151081"/>
    </source>
</evidence>
<dbReference type="RefSeq" id="WP_272419473.1">
    <property type="nucleotide sequence ID" value="NZ_JAGTJJ010000003.1"/>
</dbReference>
<organism evidence="3 4">
    <name type="scientific">Polyangium jinanense</name>
    <dbReference type="NCBI Taxonomy" id="2829994"/>
    <lineage>
        <taxon>Bacteria</taxon>
        <taxon>Pseudomonadati</taxon>
        <taxon>Myxococcota</taxon>
        <taxon>Polyangia</taxon>
        <taxon>Polyangiales</taxon>
        <taxon>Polyangiaceae</taxon>
        <taxon>Polyangium</taxon>
    </lineage>
</organism>
<gene>
    <name evidence="3" type="ORF">KEG57_10095</name>
</gene>
<name>A0A9X3X219_9BACT</name>
<comment type="caution">
    <text evidence="3">The sequence shown here is derived from an EMBL/GenBank/DDBJ whole genome shotgun (WGS) entry which is preliminary data.</text>
</comment>
<evidence type="ECO:0000313" key="3">
    <source>
        <dbReference type="EMBL" id="MDC3980848.1"/>
    </source>
</evidence>
<accession>A0A9X3X219</accession>
<evidence type="ECO:0000256" key="1">
    <source>
        <dbReference type="SAM" id="MobiDB-lite"/>
    </source>
</evidence>
<dbReference type="EMBL" id="JAGTJJ010000003">
    <property type="protein sequence ID" value="MDC3980848.1"/>
    <property type="molecule type" value="Genomic_DNA"/>
</dbReference>
<dbReference type="Proteomes" id="UP001151081">
    <property type="component" value="Unassembled WGS sequence"/>
</dbReference>
<proteinExistence type="predicted"/>
<evidence type="ECO:0000256" key="2">
    <source>
        <dbReference type="SAM" id="SignalP"/>
    </source>
</evidence>
<keyword evidence="2" id="KW-0732">Signal</keyword>
<feature type="chain" id="PRO_5040818819" evidence="2">
    <location>
        <begin position="23"/>
        <end position="65"/>
    </location>
</feature>
<keyword evidence="4" id="KW-1185">Reference proteome</keyword>
<dbReference type="AlphaFoldDB" id="A0A9X3X219"/>
<feature type="compositionally biased region" description="Low complexity" evidence="1">
    <location>
        <begin position="20"/>
        <end position="40"/>
    </location>
</feature>
<reference evidence="3 4" key="1">
    <citation type="submission" date="2021-04" db="EMBL/GenBank/DDBJ databases">
        <title>Genome analysis of Polyangium sp.</title>
        <authorList>
            <person name="Li Y."/>
            <person name="Wang J."/>
        </authorList>
    </citation>
    <scope>NUCLEOTIDE SEQUENCE [LARGE SCALE GENOMIC DNA]</scope>
    <source>
        <strain evidence="3 4">SDU14</strain>
    </source>
</reference>
<feature type="region of interest" description="Disordered" evidence="1">
    <location>
        <begin position="20"/>
        <end position="65"/>
    </location>
</feature>
<dbReference type="PROSITE" id="PS51257">
    <property type="entry name" value="PROKAR_LIPOPROTEIN"/>
    <property type="match status" value="1"/>
</dbReference>